<keyword evidence="6" id="KW-1185">Reference proteome</keyword>
<dbReference type="RefSeq" id="WP_307250258.1">
    <property type="nucleotide sequence ID" value="NZ_JAUSUV010000001.1"/>
</dbReference>
<evidence type="ECO:0000313" key="6">
    <source>
        <dbReference type="Proteomes" id="UP001238450"/>
    </source>
</evidence>
<dbReference type="Gene3D" id="3.30.470.20">
    <property type="entry name" value="ATP-grasp fold, B domain"/>
    <property type="match status" value="1"/>
</dbReference>
<dbReference type="FunFam" id="3.30.1490.20:FF:000010">
    <property type="entry name" value="Phosphoenolpyruvate synthase"/>
    <property type="match status" value="1"/>
</dbReference>
<dbReference type="AlphaFoldDB" id="A0AAJ1TC85"/>
<keyword evidence="5" id="KW-0808">Transferase</keyword>
<dbReference type="EMBL" id="JAUSUV010000001">
    <property type="protein sequence ID" value="MDQ0416118.1"/>
    <property type="molecule type" value="Genomic_DNA"/>
</dbReference>
<dbReference type="EC" id="2.7.9.2" evidence="5"/>
<feature type="domain" description="PEP-utilising enzyme mobile" evidence="3">
    <location>
        <begin position="810"/>
        <end position="880"/>
    </location>
</feature>
<comment type="caution">
    <text evidence="5">The sequence shown here is derived from an EMBL/GenBank/DDBJ whole genome shotgun (WGS) entry which is preliminary data.</text>
</comment>
<sequence>MKYVSYFEQTNRDSIDVVGGKGANLGELTQAGFPVPPGFCITVDAYQQILSTSKRMNDFLEMLDQTDPEHLDVIQLVSEMIRGHILTLPMDPTVESEIIRAWEDLGTTDSYAVRSSATAEDLPTASFAGQQDTYLHVKGKDQLLDTVRKCWASLFTDRAIIYRSKNGFDHHSVFLSIVVQKMVFPDVSGILFTADPITGHRKTTSIDAGFGLGEAFVSGMVTPDLYKVRDNQIIHKQISKKDKGIFAQEEGGTECREIDLELQETQALSDQKIKELATIGREIEQHFGSEQDIEWCLCGDQFYILQARPITSLYPVPAPRDQQYRIFYSVGHGQMMTDYMRPLGRSVWKTMFPYGKTADRTESSVLVEAGGRLFMDISEFLYIKRARQKILQNKTKDASLSALKKAILDGEIEKQAPKRGKLRKAIKTYKSMIGFFTKMIPRSLKVIYFEDPDLIQTRAKSDYQAVLNKYTEEVSRRSGVDRIRYIQELLGTFFGPKCFGNALTYTYAGFMTLGILEKKVEKWLHEKLDPAIHKSPPGNITSEMGLMVGDLADVLRDHPDVMEYLKTADNGTFYVGLHNIPGGDAFLTSWIQFMETYGMRGPGEIDLTRSRYREAPMILIPAILGHIQTNAPGEHWERFKRGELEANEAIDNLLTRLKALPGGSRKAKKASKLLRIFRNTVGIREFPKYIMIQYFDLFRKVFIGESATLCQQSQLDHIEDIFYLSLDEIIALLENHLPDAKELIQSRKEHESRYQKCTTPHIITSDGEIFTPEQSNEHAPPGALIGIPVSAGVAEGYVKVVRSLAEGQLNKGEILVAPYTDPGWTPLFQSATALITEIGGLMTHGSVIAREYGIPAVVSVENATTRLKDGQYIRVDGTNGFIEILRDVGEEAVVDSQNDGDF</sequence>
<dbReference type="GO" id="GO:0008986">
    <property type="term" value="F:pyruvate, water dikinase activity"/>
    <property type="evidence" value="ECO:0007669"/>
    <property type="project" value="UniProtKB-EC"/>
</dbReference>
<keyword evidence="5" id="KW-0670">Pyruvate</keyword>
<dbReference type="SUPFAM" id="SSF56059">
    <property type="entry name" value="Glutathione synthetase ATP-binding domain-like"/>
    <property type="match status" value="1"/>
</dbReference>
<proteinExistence type="predicted"/>
<dbReference type="GO" id="GO:0005524">
    <property type="term" value="F:ATP binding"/>
    <property type="evidence" value="ECO:0007669"/>
    <property type="project" value="UniProtKB-KW"/>
</dbReference>
<dbReference type="InterPro" id="IPR051549">
    <property type="entry name" value="PEP_Utilizing_Enz"/>
</dbReference>
<dbReference type="InterPro" id="IPR013815">
    <property type="entry name" value="ATP_grasp_subdomain_1"/>
</dbReference>
<dbReference type="PANTHER" id="PTHR43615">
    <property type="entry name" value="PHOSPHOENOLPYRUVATE SYNTHASE-RELATED"/>
    <property type="match status" value="1"/>
</dbReference>
<dbReference type="Proteomes" id="UP001238450">
    <property type="component" value="Unassembled WGS sequence"/>
</dbReference>
<name>A0AAJ1TC85_9BACL</name>
<protein>
    <submittedName>
        <fullName evidence="5">Pyruvate,water dikinase</fullName>
        <ecNumber evidence="5">2.7.9.2</ecNumber>
    </submittedName>
</protein>
<dbReference type="NCBIfam" id="NF004877">
    <property type="entry name" value="PRK06241.1-2"/>
    <property type="match status" value="1"/>
</dbReference>
<dbReference type="Pfam" id="PF01326">
    <property type="entry name" value="PPDK_N"/>
    <property type="match status" value="1"/>
</dbReference>
<dbReference type="Gene3D" id="3.50.30.10">
    <property type="entry name" value="Phosphohistidine domain"/>
    <property type="match status" value="1"/>
</dbReference>
<dbReference type="InterPro" id="IPR036637">
    <property type="entry name" value="Phosphohistidine_dom_sf"/>
</dbReference>
<dbReference type="InterPro" id="IPR002192">
    <property type="entry name" value="PPDK_AMP/ATP-bd"/>
</dbReference>
<evidence type="ECO:0000259" key="4">
    <source>
        <dbReference type="Pfam" id="PF01326"/>
    </source>
</evidence>
<keyword evidence="2" id="KW-0067">ATP-binding</keyword>
<evidence type="ECO:0000256" key="2">
    <source>
        <dbReference type="ARBA" id="ARBA00022840"/>
    </source>
</evidence>
<evidence type="ECO:0000259" key="3">
    <source>
        <dbReference type="Pfam" id="PF00391"/>
    </source>
</evidence>
<keyword evidence="1" id="KW-0547">Nucleotide-binding</keyword>
<dbReference type="InterPro" id="IPR008279">
    <property type="entry name" value="PEP-util_enz_mobile_dom"/>
</dbReference>
<dbReference type="Pfam" id="PF00391">
    <property type="entry name" value="PEP-utilizers"/>
    <property type="match status" value="1"/>
</dbReference>
<evidence type="ECO:0000256" key="1">
    <source>
        <dbReference type="ARBA" id="ARBA00022741"/>
    </source>
</evidence>
<dbReference type="Gene3D" id="3.30.1490.20">
    <property type="entry name" value="ATP-grasp fold, A domain"/>
    <property type="match status" value="1"/>
</dbReference>
<dbReference type="NCBIfam" id="NF004878">
    <property type="entry name" value="PRK06241.1-3"/>
    <property type="match status" value="1"/>
</dbReference>
<organism evidence="5 6">
    <name type="scientific">Croceifilum oryzae</name>
    <dbReference type="NCBI Taxonomy" id="1553429"/>
    <lineage>
        <taxon>Bacteria</taxon>
        <taxon>Bacillati</taxon>
        <taxon>Bacillota</taxon>
        <taxon>Bacilli</taxon>
        <taxon>Bacillales</taxon>
        <taxon>Thermoactinomycetaceae</taxon>
        <taxon>Croceifilum</taxon>
    </lineage>
</organism>
<dbReference type="SUPFAM" id="SSF52009">
    <property type="entry name" value="Phosphohistidine domain"/>
    <property type="match status" value="1"/>
</dbReference>
<accession>A0AAJ1TC85</accession>
<reference evidence="5 6" key="1">
    <citation type="submission" date="2023-07" db="EMBL/GenBank/DDBJ databases">
        <title>Genomic Encyclopedia of Type Strains, Phase IV (KMG-IV): sequencing the most valuable type-strain genomes for metagenomic binning, comparative biology and taxonomic classification.</title>
        <authorList>
            <person name="Goeker M."/>
        </authorList>
    </citation>
    <scope>NUCLEOTIDE SEQUENCE [LARGE SCALE GENOMIC DNA]</scope>
    <source>
        <strain evidence="5 6">DSM 46876</strain>
    </source>
</reference>
<dbReference type="PANTHER" id="PTHR43615:SF1">
    <property type="entry name" value="PPDK_N DOMAIN-CONTAINING PROTEIN"/>
    <property type="match status" value="1"/>
</dbReference>
<evidence type="ECO:0000313" key="5">
    <source>
        <dbReference type="EMBL" id="MDQ0416118.1"/>
    </source>
</evidence>
<gene>
    <name evidence="5" type="ORF">J2Z48_000276</name>
</gene>
<feature type="domain" description="Pyruvate phosphate dikinase AMP/ATP-binding" evidence="4">
    <location>
        <begin position="16"/>
        <end position="312"/>
    </location>
</feature>